<dbReference type="Proteomes" id="UP001526143">
    <property type="component" value="Unassembled WGS sequence"/>
</dbReference>
<accession>A0ABT3B3P4</accession>
<dbReference type="EMBL" id="JAOWRF010000301">
    <property type="protein sequence ID" value="MCV3215996.1"/>
    <property type="molecule type" value="Genomic_DNA"/>
</dbReference>
<sequence length="59" mass="6681">MIRTQDPQAIEAVTRAVLREQNTITPSRTPRHIEALPPSPQQTIFVSPVTPRQKFIGLF</sequence>
<keyword evidence="2" id="KW-1185">Reference proteome</keyword>
<dbReference type="RefSeq" id="WP_263747642.1">
    <property type="nucleotide sequence ID" value="NZ_JAOWRF010000301.1"/>
</dbReference>
<protein>
    <submittedName>
        <fullName evidence="1">Uncharacterized protein</fullName>
    </submittedName>
</protein>
<reference evidence="1 2" key="1">
    <citation type="submission" date="2022-10" db="EMBL/GenBank/DDBJ databases">
        <title>Identification of biosynthetic pathway for the production of the potent trypsin inhibitor radiosumin.</title>
        <authorList>
            <person name="Fewer D.P."/>
            <person name="Delbaje E."/>
            <person name="Ouyang X."/>
            <person name="Agostino P.D."/>
            <person name="Wahlsten M."/>
            <person name="Jokela J."/>
            <person name="Permi P."/>
            <person name="Haapaniemi E."/>
            <person name="Koistinen H."/>
        </authorList>
    </citation>
    <scope>NUCLEOTIDE SEQUENCE [LARGE SCALE GENOMIC DNA]</scope>
    <source>
        <strain evidence="1 2">NIES-515</strain>
    </source>
</reference>
<comment type="caution">
    <text evidence="1">The sequence shown here is derived from an EMBL/GenBank/DDBJ whole genome shotgun (WGS) entry which is preliminary data.</text>
</comment>
<evidence type="ECO:0000313" key="2">
    <source>
        <dbReference type="Proteomes" id="UP001526143"/>
    </source>
</evidence>
<organism evidence="1 2">
    <name type="scientific">Plectonema radiosum NIES-515</name>
    <dbReference type="NCBI Taxonomy" id="2986073"/>
    <lineage>
        <taxon>Bacteria</taxon>
        <taxon>Bacillati</taxon>
        <taxon>Cyanobacteriota</taxon>
        <taxon>Cyanophyceae</taxon>
        <taxon>Oscillatoriophycideae</taxon>
        <taxon>Oscillatoriales</taxon>
        <taxon>Microcoleaceae</taxon>
        <taxon>Plectonema</taxon>
    </lineage>
</organism>
<proteinExistence type="predicted"/>
<name>A0ABT3B3P4_9CYAN</name>
<gene>
    <name evidence="1" type="ORF">OGM63_21210</name>
</gene>
<evidence type="ECO:0000313" key="1">
    <source>
        <dbReference type="EMBL" id="MCV3215996.1"/>
    </source>
</evidence>